<evidence type="ECO:0000313" key="2">
    <source>
        <dbReference type="Proteomes" id="UP001064971"/>
    </source>
</evidence>
<dbReference type="RefSeq" id="WP_264778122.1">
    <property type="nucleotide sequence ID" value="NZ_AP026562.1"/>
</dbReference>
<dbReference type="Pfam" id="PF02452">
    <property type="entry name" value="PemK_toxin"/>
    <property type="match status" value="1"/>
</dbReference>
<name>A0ABM8AKA9_9DEIO</name>
<keyword evidence="1" id="KW-0614">Plasmid</keyword>
<organism evidence="1 2">
    <name type="scientific">Deinococcus aetherius</name>
    <dbReference type="NCBI Taxonomy" id="200252"/>
    <lineage>
        <taxon>Bacteria</taxon>
        <taxon>Thermotogati</taxon>
        <taxon>Deinococcota</taxon>
        <taxon>Deinococci</taxon>
        <taxon>Deinococcales</taxon>
        <taxon>Deinococcaceae</taxon>
        <taxon>Deinococcus</taxon>
    </lineage>
</organism>
<evidence type="ECO:0000313" key="1">
    <source>
        <dbReference type="EMBL" id="BDP44257.1"/>
    </source>
</evidence>
<dbReference type="PANTHER" id="PTHR33988:SF3">
    <property type="entry name" value="ENDORIBONUCLEASE TOXIN CHPB-RELATED"/>
    <property type="match status" value="1"/>
</dbReference>
<proteinExistence type="predicted"/>
<keyword evidence="1" id="KW-0378">Hydrolase</keyword>
<dbReference type="SUPFAM" id="SSF50118">
    <property type="entry name" value="Cell growth inhibitor/plasmid maintenance toxic component"/>
    <property type="match status" value="1"/>
</dbReference>
<keyword evidence="2" id="KW-1185">Reference proteome</keyword>
<dbReference type="Gene3D" id="2.30.30.110">
    <property type="match status" value="1"/>
</dbReference>
<accession>A0ABM8AKA9</accession>
<dbReference type="InterPro" id="IPR011067">
    <property type="entry name" value="Plasmid_toxin/cell-grow_inhib"/>
</dbReference>
<reference evidence="1" key="1">
    <citation type="submission" date="2022-07" db="EMBL/GenBank/DDBJ databases">
        <title>Complete Genome Sequence of the Radioresistant Bacterium Deinococcus aetherius ST0316, Isolated from the Air Dust collected in Lower Stratosphere above Japan.</title>
        <authorList>
            <person name="Satoh K."/>
            <person name="Hagiwara K."/>
            <person name="Katsumata K."/>
            <person name="Kubo A."/>
            <person name="Yokobori S."/>
            <person name="Yamagishi A."/>
            <person name="Oono Y."/>
            <person name="Narumi I."/>
        </authorList>
    </citation>
    <scope>NUCLEOTIDE SEQUENCE</scope>
    <source>
        <strain evidence="1">ST0316</strain>
        <plasmid evidence="1">pDAETH-2</plasmid>
    </source>
</reference>
<keyword evidence="1" id="KW-0255">Endonuclease</keyword>
<protein>
    <submittedName>
        <fullName evidence="1">mRNA-degrading endonuclease</fullName>
    </submittedName>
</protein>
<dbReference type="GO" id="GO:0004519">
    <property type="term" value="F:endonuclease activity"/>
    <property type="evidence" value="ECO:0007669"/>
    <property type="project" value="UniProtKB-KW"/>
</dbReference>
<gene>
    <name evidence="1" type="ORF">DAETH_42260</name>
</gene>
<dbReference type="InterPro" id="IPR003477">
    <property type="entry name" value="PemK-like"/>
</dbReference>
<dbReference type="Proteomes" id="UP001064971">
    <property type="component" value="Plasmid pDAETH-2"/>
</dbReference>
<geneLocation type="plasmid" evidence="1 2">
    <name>pDAETH-2</name>
</geneLocation>
<dbReference type="PANTHER" id="PTHR33988">
    <property type="entry name" value="ENDORIBONUCLEASE MAZF-RELATED"/>
    <property type="match status" value="1"/>
</dbReference>
<keyword evidence="1" id="KW-0540">Nuclease</keyword>
<sequence length="112" mass="12204">MAVKSPERGDIYWVNFNPRTGHEQGGERPALVISNSGYNRRTGLMICLPITTRSKGYRTELPLPGTLSTSGVVLTSHVYTVDWQARGARFAEVAPGELLEQAVDMTVAVLAT</sequence>
<dbReference type="EMBL" id="AP026562">
    <property type="protein sequence ID" value="BDP44257.1"/>
    <property type="molecule type" value="Genomic_DNA"/>
</dbReference>